<dbReference type="AlphaFoldDB" id="A0A2T7PXC1"/>
<reference evidence="1 2" key="1">
    <citation type="submission" date="2018-04" db="EMBL/GenBank/DDBJ databases">
        <title>The genome of golden apple snail Pomacea canaliculata provides insight into stress tolerance and invasive adaptation.</title>
        <authorList>
            <person name="Liu C."/>
            <person name="Liu B."/>
            <person name="Ren Y."/>
            <person name="Zhang Y."/>
            <person name="Wang H."/>
            <person name="Li S."/>
            <person name="Jiang F."/>
            <person name="Yin L."/>
            <person name="Zhang G."/>
            <person name="Qian W."/>
            <person name="Fan W."/>
        </authorList>
    </citation>
    <scope>NUCLEOTIDE SEQUENCE [LARGE SCALE GENOMIC DNA]</scope>
    <source>
        <strain evidence="1">SZHN2017</strain>
        <tissue evidence="1">Muscle</tissue>
    </source>
</reference>
<organism evidence="1 2">
    <name type="scientific">Pomacea canaliculata</name>
    <name type="common">Golden apple snail</name>
    <dbReference type="NCBI Taxonomy" id="400727"/>
    <lineage>
        <taxon>Eukaryota</taxon>
        <taxon>Metazoa</taxon>
        <taxon>Spiralia</taxon>
        <taxon>Lophotrochozoa</taxon>
        <taxon>Mollusca</taxon>
        <taxon>Gastropoda</taxon>
        <taxon>Caenogastropoda</taxon>
        <taxon>Architaenioglossa</taxon>
        <taxon>Ampullarioidea</taxon>
        <taxon>Ampullariidae</taxon>
        <taxon>Pomacea</taxon>
    </lineage>
</organism>
<evidence type="ECO:0000313" key="1">
    <source>
        <dbReference type="EMBL" id="PVD38081.1"/>
    </source>
</evidence>
<dbReference type="SUPFAM" id="SSF57501">
    <property type="entry name" value="Cystine-knot cytokines"/>
    <property type="match status" value="1"/>
</dbReference>
<proteinExistence type="predicted"/>
<dbReference type="Proteomes" id="UP000245119">
    <property type="component" value="Linkage Group LG1"/>
</dbReference>
<sequence>MDNSSPAFVMNAFPGYFRTPEEQRNYELLTFQPPENTSEVFNVSSKYSACYQDCNTPTANPYPSYRDSFPISNTSSFLGPLQDVLQTSCSIDDLDDQLTFHSCCMSIMSFFAPTELPSGKDSEKTLKIAQFSDAKQYFEKEECCQTEGCTICKCKQASTLVTAVVVEWSPSPKYRVDLVRVPGCCKCVNAD</sequence>
<accession>A0A2T7PXC1</accession>
<gene>
    <name evidence="1" type="ORF">C0Q70_00692</name>
</gene>
<dbReference type="OMA" id="ACCISEV"/>
<comment type="caution">
    <text evidence="1">The sequence shown here is derived from an EMBL/GenBank/DDBJ whole genome shotgun (WGS) entry which is preliminary data.</text>
</comment>
<dbReference type="OrthoDB" id="6134537at2759"/>
<dbReference type="InterPro" id="IPR029034">
    <property type="entry name" value="Cystine-knot_cytokine"/>
</dbReference>
<evidence type="ECO:0000313" key="2">
    <source>
        <dbReference type="Proteomes" id="UP000245119"/>
    </source>
</evidence>
<dbReference type="EMBL" id="PZQS01000001">
    <property type="protein sequence ID" value="PVD38081.1"/>
    <property type="molecule type" value="Genomic_DNA"/>
</dbReference>
<protein>
    <recommendedName>
        <fullName evidence="3">Spaetzle domain-containing protein</fullName>
    </recommendedName>
</protein>
<name>A0A2T7PXC1_POMCA</name>
<evidence type="ECO:0008006" key="3">
    <source>
        <dbReference type="Google" id="ProtNLM"/>
    </source>
</evidence>
<keyword evidence="2" id="KW-1185">Reference proteome</keyword>